<dbReference type="GO" id="GO:0005681">
    <property type="term" value="C:spliceosomal complex"/>
    <property type="evidence" value="ECO:0007669"/>
    <property type="project" value="TreeGrafter"/>
</dbReference>
<accession>A0A8H3IWH0</accession>
<evidence type="ECO:0000256" key="2">
    <source>
        <dbReference type="ARBA" id="ARBA00034534"/>
    </source>
</evidence>
<sequence length="574" mass="66122">MSNPNLLPIHESRKRPEPSSPPPWQRPAKDHRRNQNQDRPRRLGGDHGQDDDVSARKEQESFAREQTRLNQIQEAEQMREWVAKEDDFVLLQSKKKAHIRVREGRAKSIDWLAVTLGVIDPTRDPLEEDSNESDIDVVDPSGVFEGLDLPQLQDLGKDIETYMALESNQSNRRYWMALKVICKDYQDKLAPAASRGRSASSVSAEVDRLLSPKTLTELENLEKQISGKLQSNEPIDVEYWEQLLRSVGVYKSRAELNTVYKSIIESRLNDLRHEQRAEALLVRDRLAILNSTSNSKDLSSDDTTSTIDYSNVEPLSPKYSQNLDPEPLLKLRAEDKGLDTIDEKDFLDLLASERQRVLKLKYVPLRQARSDKKAPVAALNTAEAPTSGTSRFAAAPNEDFSSATKALYEREVARGVQEDEEIFAGEEDLSSSSKPQWASKYRPRKPRYFNRVQMGYEWNKYNQTHYDHDNPPPKVVQGYKFNVFYPDLIDKTKAPTYRIERENGRKRGESFAPAGEEDTCLIRFISGPPYEDLAFRIVDKEWDYSAKRERGFRSSFDKGILQLHFQFKKVYYRK</sequence>
<dbReference type="PANTHER" id="PTHR21737:SF4">
    <property type="entry name" value="SPLICING FACTOR CACTIN"/>
    <property type="match status" value="1"/>
</dbReference>
<evidence type="ECO:0000256" key="1">
    <source>
        <dbReference type="ARBA" id="ARBA00006895"/>
    </source>
</evidence>
<feature type="compositionally biased region" description="Basic and acidic residues" evidence="3">
    <location>
        <begin position="33"/>
        <end position="63"/>
    </location>
</feature>
<evidence type="ECO:0000313" key="7">
    <source>
        <dbReference type="Proteomes" id="UP000664534"/>
    </source>
</evidence>
<dbReference type="Proteomes" id="UP000664534">
    <property type="component" value="Unassembled WGS sequence"/>
</dbReference>
<feature type="region of interest" description="Disordered" evidence="3">
    <location>
        <begin position="1"/>
        <end position="63"/>
    </location>
</feature>
<dbReference type="AlphaFoldDB" id="A0A8H3IWH0"/>
<dbReference type="OrthoDB" id="265955at2759"/>
<feature type="domain" description="Splicing factor Cactin C-terminal" evidence="4">
    <location>
        <begin position="437"/>
        <end position="574"/>
    </location>
</feature>
<dbReference type="Pfam" id="PF10312">
    <property type="entry name" value="Cactin_mid"/>
    <property type="match status" value="1"/>
</dbReference>
<dbReference type="InterPro" id="IPR018816">
    <property type="entry name" value="Cactin_central"/>
</dbReference>
<comment type="similarity">
    <text evidence="1">Belongs to the CACTIN family.</text>
</comment>
<protein>
    <recommendedName>
        <fullName evidence="2">Splicing factor Cactin</fullName>
    </recommendedName>
</protein>
<proteinExistence type="inferred from homology"/>
<evidence type="ECO:0000259" key="5">
    <source>
        <dbReference type="Pfam" id="PF10312"/>
    </source>
</evidence>
<dbReference type="SMART" id="SM01050">
    <property type="entry name" value="CactinC_cactus"/>
    <property type="match status" value="1"/>
</dbReference>
<organism evidence="6 7">
    <name type="scientific">Imshaugia aleurites</name>
    <dbReference type="NCBI Taxonomy" id="172621"/>
    <lineage>
        <taxon>Eukaryota</taxon>
        <taxon>Fungi</taxon>
        <taxon>Dikarya</taxon>
        <taxon>Ascomycota</taxon>
        <taxon>Pezizomycotina</taxon>
        <taxon>Lecanoromycetes</taxon>
        <taxon>OSLEUM clade</taxon>
        <taxon>Lecanoromycetidae</taxon>
        <taxon>Lecanorales</taxon>
        <taxon>Lecanorineae</taxon>
        <taxon>Parmeliaceae</taxon>
        <taxon>Imshaugia</taxon>
    </lineage>
</organism>
<feature type="compositionally biased region" description="Low complexity" evidence="3">
    <location>
        <begin position="293"/>
        <end position="311"/>
    </location>
</feature>
<name>A0A8H3IWH0_9LECA</name>
<reference evidence="6" key="1">
    <citation type="submission" date="2021-03" db="EMBL/GenBank/DDBJ databases">
        <authorList>
            <person name="Tagirdzhanova G."/>
        </authorList>
    </citation>
    <scope>NUCLEOTIDE SEQUENCE</scope>
</reference>
<dbReference type="GO" id="GO:0045292">
    <property type="term" value="P:mRNA cis splicing, via spliceosome"/>
    <property type="evidence" value="ECO:0007669"/>
    <property type="project" value="TreeGrafter"/>
</dbReference>
<dbReference type="PANTHER" id="PTHR21737">
    <property type="entry name" value="POLYGLUTAMINE BINDING PROTEIN 1/MARVEL MEMBRANE-ASSOCIATING DOMAIN CONTAINING 3"/>
    <property type="match status" value="1"/>
</dbReference>
<comment type="caution">
    <text evidence="6">The sequence shown here is derived from an EMBL/GenBank/DDBJ whole genome shotgun (WGS) entry which is preliminary data.</text>
</comment>
<dbReference type="InterPro" id="IPR019134">
    <property type="entry name" value="Cactin_C"/>
</dbReference>
<feature type="region of interest" description="Disordered" evidence="3">
    <location>
        <begin position="293"/>
        <end position="323"/>
    </location>
</feature>
<feature type="domain" description="Splicing factor cactin central" evidence="5">
    <location>
        <begin position="73"/>
        <end position="259"/>
    </location>
</feature>
<evidence type="ECO:0000313" key="6">
    <source>
        <dbReference type="EMBL" id="CAF9929694.1"/>
    </source>
</evidence>
<dbReference type="EMBL" id="CAJPDT010000054">
    <property type="protein sequence ID" value="CAF9929694.1"/>
    <property type="molecule type" value="Genomic_DNA"/>
</dbReference>
<evidence type="ECO:0000259" key="4">
    <source>
        <dbReference type="Pfam" id="PF09732"/>
    </source>
</evidence>
<gene>
    <name evidence="6" type="ORF">IMSHALPRED_007980</name>
</gene>
<dbReference type="Pfam" id="PF09732">
    <property type="entry name" value="CactinC_cactus"/>
    <property type="match status" value="1"/>
</dbReference>
<dbReference type="GO" id="GO:0005737">
    <property type="term" value="C:cytoplasm"/>
    <property type="evidence" value="ECO:0007669"/>
    <property type="project" value="TreeGrafter"/>
</dbReference>
<evidence type="ECO:0000256" key="3">
    <source>
        <dbReference type="SAM" id="MobiDB-lite"/>
    </source>
</evidence>
<keyword evidence="7" id="KW-1185">Reference proteome</keyword>